<keyword evidence="4" id="KW-0804">Transcription</keyword>
<dbReference type="Pfam" id="PF04542">
    <property type="entry name" value="Sigma70_r2"/>
    <property type="match status" value="1"/>
</dbReference>
<dbReference type="SUPFAM" id="SSF88659">
    <property type="entry name" value="Sigma3 and sigma4 domains of RNA polymerase sigma factors"/>
    <property type="match status" value="1"/>
</dbReference>
<keyword evidence="8" id="KW-1185">Reference proteome</keyword>
<dbReference type="RefSeq" id="WP_068396170.1">
    <property type="nucleotide sequence ID" value="NZ_CP014504.1"/>
</dbReference>
<dbReference type="InterPro" id="IPR014327">
    <property type="entry name" value="RNA_pol_sigma70_bacteroid"/>
</dbReference>
<evidence type="ECO:0000259" key="5">
    <source>
        <dbReference type="Pfam" id="PF04542"/>
    </source>
</evidence>
<dbReference type="OrthoDB" id="9772248at2"/>
<dbReference type="GO" id="GO:0003677">
    <property type="term" value="F:DNA binding"/>
    <property type="evidence" value="ECO:0007669"/>
    <property type="project" value="InterPro"/>
</dbReference>
<gene>
    <name evidence="7" type="ORF">AY601_0584</name>
</gene>
<dbReference type="InterPro" id="IPR014284">
    <property type="entry name" value="RNA_pol_sigma-70_dom"/>
</dbReference>
<dbReference type="AlphaFoldDB" id="A0A127V8L0"/>
<evidence type="ECO:0000313" key="7">
    <source>
        <dbReference type="EMBL" id="AMP97537.1"/>
    </source>
</evidence>
<accession>A0A127V8L0</accession>
<dbReference type="GO" id="GO:0016987">
    <property type="term" value="F:sigma factor activity"/>
    <property type="evidence" value="ECO:0007669"/>
    <property type="project" value="UniProtKB-KW"/>
</dbReference>
<evidence type="ECO:0000256" key="2">
    <source>
        <dbReference type="ARBA" id="ARBA00023015"/>
    </source>
</evidence>
<dbReference type="PANTHER" id="PTHR43133:SF46">
    <property type="entry name" value="RNA POLYMERASE SIGMA-70 FACTOR ECF SUBFAMILY"/>
    <property type="match status" value="1"/>
</dbReference>
<proteinExistence type="inferred from homology"/>
<protein>
    <submittedName>
        <fullName evidence="7">RNA polymerase sigma-70 factor</fullName>
    </submittedName>
</protein>
<dbReference type="SUPFAM" id="SSF88946">
    <property type="entry name" value="Sigma2 domain of RNA polymerase sigma factors"/>
    <property type="match status" value="1"/>
</dbReference>
<sequence>MEGEERAALSIIEFEVLFRKNHKFLCMVAMDYVHDPYIAEDVVQDFFISYWQRRDLVQLNTSFEAYARRAVKYKSIDYIRKTATTEKLNTRLTIIEEQAVLYQEQEDQELQHQRYIKIMEMIQSLPQERRNIFILHAMEKLSYTQIAEKQSISINTVKTQLRRAYTALRSKTLGLLMGIF</sequence>
<dbReference type="PATRIC" id="fig|188932.3.peg.599"/>
<keyword evidence="3" id="KW-0731">Sigma factor</keyword>
<dbReference type="InterPro" id="IPR013324">
    <property type="entry name" value="RNA_pol_sigma_r3/r4-like"/>
</dbReference>
<dbReference type="InterPro" id="IPR007627">
    <property type="entry name" value="RNA_pol_sigma70_r2"/>
</dbReference>
<dbReference type="Gene3D" id="1.10.1740.10">
    <property type="match status" value="1"/>
</dbReference>
<dbReference type="Gene3D" id="1.10.10.10">
    <property type="entry name" value="Winged helix-like DNA-binding domain superfamily/Winged helix DNA-binding domain"/>
    <property type="match status" value="1"/>
</dbReference>
<dbReference type="InterPro" id="IPR013249">
    <property type="entry name" value="RNA_pol_sigma70_r4_t2"/>
</dbReference>
<evidence type="ECO:0000256" key="3">
    <source>
        <dbReference type="ARBA" id="ARBA00023082"/>
    </source>
</evidence>
<dbReference type="InterPro" id="IPR036388">
    <property type="entry name" value="WH-like_DNA-bd_sf"/>
</dbReference>
<comment type="similarity">
    <text evidence="1">Belongs to the sigma-70 factor family. ECF subfamily.</text>
</comment>
<dbReference type="Pfam" id="PF08281">
    <property type="entry name" value="Sigma70_r4_2"/>
    <property type="match status" value="1"/>
</dbReference>
<organism evidence="7 8">
    <name type="scientific">Pedobacter cryoconitis</name>
    <dbReference type="NCBI Taxonomy" id="188932"/>
    <lineage>
        <taxon>Bacteria</taxon>
        <taxon>Pseudomonadati</taxon>
        <taxon>Bacteroidota</taxon>
        <taxon>Sphingobacteriia</taxon>
        <taxon>Sphingobacteriales</taxon>
        <taxon>Sphingobacteriaceae</taxon>
        <taxon>Pedobacter</taxon>
    </lineage>
</organism>
<dbReference type="NCBIfam" id="TIGR02937">
    <property type="entry name" value="sigma70-ECF"/>
    <property type="match status" value="1"/>
</dbReference>
<keyword evidence="2" id="KW-0805">Transcription regulation</keyword>
<evidence type="ECO:0000256" key="1">
    <source>
        <dbReference type="ARBA" id="ARBA00010641"/>
    </source>
</evidence>
<dbReference type="NCBIfam" id="TIGR02985">
    <property type="entry name" value="Sig70_bacteroi1"/>
    <property type="match status" value="1"/>
</dbReference>
<feature type="domain" description="RNA polymerase sigma-70 region 2" evidence="5">
    <location>
        <begin position="17"/>
        <end position="83"/>
    </location>
</feature>
<dbReference type="KEGG" id="pcm:AY601_0584"/>
<dbReference type="GO" id="GO:0006352">
    <property type="term" value="P:DNA-templated transcription initiation"/>
    <property type="evidence" value="ECO:0007669"/>
    <property type="project" value="InterPro"/>
</dbReference>
<dbReference type="PANTHER" id="PTHR43133">
    <property type="entry name" value="RNA POLYMERASE ECF-TYPE SIGMA FACTO"/>
    <property type="match status" value="1"/>
</dbReference>
<name>A0A127V8L0_9SPHI</name>
<evidence type="ECO:0000259" key="6">
    <source>
        <dbReference type="Pfam" id="PF08281"/>
    </source>
</evidence>
<dbReference type="Proteomes" id="UP000071561">
    <property type="component" value="Chromosome"/>
</dbReference>
<reference evidence="7 8" key="1">
    <citation type="submission" date="2016-03" db="EMBL/GenBank/DDBJ databases">
        <title>Complete genome sequence of Pedobacter cryoconitis PAMC 27485.</title>
        <authorList>
            <person name="Lee J."/>
            <person name="Kim O.-S."/>
        </authorList>
    </citation>
    <scope>NUCLEOTIDE SEQUENCE [LARGE SCALE GENOMIC DNA]</scope>
    <source>
        <strain evidence="7 8">PAMC 27485</strain>
    </source>
</reference>
<evidence type="ECO:0000256" key="4">
    <source>
        <dbReference type="ARBA" id="ARBA00023163"/>
    </source>
</evidence>
<dbReference type="EMBL" id="CP014504">
    <property type="protein sequence ID" value="AMP97537.1"/>
    <property type="molecule type" value="Genomic_DNA"/>
</dbReference>
<dbReference type="InterPro" id="IPR039425">
    <property type="entry name" value="RNA_pol_sigma-70-like"/>
</dbReference>
<dbReference type="InterPro" id="IPR013325">
    <property type="entry name" value="RNA_pol_sigma_r2"/>
</dbReference>
<evidence type="ECO:0000313" key="8">
    <source>
        <dbReference type="Proteomes" id="UP000071561"/>
    </source>
</evidence>
<feature type="domain" description="RNA polymerase sigma factor 70 region 4 type 2" evidence="6">
    <location>
        <begin position="117"/>
        <end position="168"/>
    </location>
</feature>